<feature type="transmembrane region" description="Helical" evidence="2">
    <location>
        <begin position="418"/>
        <end position="436"/>
    </location>
</feature>
<protein>
    <submittedName>
        <fullName evidence="3">Uncharacterized protein</fullName>
    </submittedName>
</protein>
<evidence type="ECO:0000256" key="2">
    <source>
        <dbReference type="SAM" id="Phobius"/>
    </source>
</evidence>
<feature type="transmembrane region" description="Helical" evidence="2">
    <location>
        <begin position="216"/>
        <end position="237"/>
    </location>
</feature>
<sequence>MSYMFELFDIVAGARRASRAQSIDQRQHLENPTHNETNTDGGPMPTTDISDNDPTNSDSSSSTDGHSDTEVGNEDGMITISHPKREKKTHHPIINNNNKPPRLNLTAINNSVNSNNNSNSSLGSNTSPRNAAVLDSPIENKSTTSPRTPKSPRTFSIHAGDIELDIVVGSKDKDGADETPTPGELKDDELGHSKEFKVKESYFQWKYLKGALGYHAFHLLIVAIVTLVCCLYISFYVTFGSHYINVPYEEWPLWSKVSWVITGIVNEQFLHSMGFAIIRSQYGHKLTKCLIPYHVVIALLSAAFEIYSRVTRLQGSVLYIPKYMLALADIILISYLFGYKVLKKKFFVLWFSLPFLFMAVFLIIYDYSLLPFFLKKSTTEITRSVIRILIHPAITAVCLLVSRFCANMIKDYDIPPRSILSLTLIPIVFNTFYGRFFGNSMGTLLGVTISSLVLSFTDLFWKCSLRARDSFIVKYLCRCSKNASVIMKHNLPIYAEYQSFDLIFEISSNFISTFLIITYYLVYSPSELDIGFQFKVMAIQLAFSLGTEIVVSYVENGSS</sequence>
<keyword evidence="4" id="KW-1185">Reference proteome</keyword>
<keyword evidence="2" id="KW-0472">Membrane</keyword>
<feature type="region of interest" description="Disordered" evidence="1">
    <location>
        <begin position="170"/>
        <end position="190"/>
    </location>
</feature>
<reference evidence="3 4" key="1">
    <citation type="journal article" date="2011" name="Genome Res.">
        <title>Phylogeny-wide analysis of social amoeba genomes highlights ancient origins for complex intercellular communication.</title>
        <authorList>
            <person name="Heidel A.J."/>
            <person name="Lawal H.M."/>
            <person name="Felder M."/>
            <person name="Schilde C."/>
            <person name="Helps N.R."/>
            <person name="Tunggal B."/>
            <person name="Rivero F."/>
            <person name="John U."/>
            <person name="Schleicher M."/>
            <person name="Eichinger L."/>
            <person name="Platzer M."/>
            <person name="Noegel A.A."/>
            <person name="Schaap P."/>
            <person name="Gloeckner G."/>
        </authorList>
    </citation>
    <scope>NUCLEOTIDE SEQUENCE [LARGE SCALE GENOMIC DNA]</scope>
    <source>
        <strain evidence="4">ATCC 26659 / Pp 5 / PN500</strain>
    </source>
</reference>
<feature type="region of interest" description="Disordered" evidence="1">
    <location>
        <begin position="15"/>
        <end position="155"/>
    </location>
</feature>
<dbReference type="InParanoid" id="D3AZL9"/>
<proteinExistence type="predicted"/>
<feature type="compositionally biased region" description="Basic residues" evidence="1">
    <location>
        <begin position="82"/>
        <end position="91"/>
    </location>
</feature>
<accession>D3AZL9</accession>
<feature type="transmembrane region" description="Helical" evidence="2">
    <location>
        <begin position="346"/>
        <end position="365"/>
    </location>
</feature>
<dbReference type="FunCoup" id="D3AZL9">
    <property type="interactions" value="805"/>
</dbReference>
<feature type="transmembrane region" description="Helical" evidence="2">
    <location>
        <begin position="442"/>
        <end position="461"/>
    </location>
</feature>
<dbReference type="RefSeq" id="XP_020437507.1">
    <property type="nucleotide sequence ID" value="XM_020573390.1"/>
</dbReference>
<evidence type="ECO:0000313" key="4">
    <source>
        <dbReference type="Proteomes" id="UP000001396"/>
    </source>
</evidence>
<name>D3AZL9_HETP5</name>
<dbReference type="EMBL" id="ADBJ01000008">
    <property type="protein sequence ID" value="EFA85398.1"/>
    <property type="molecule type" value="Genomic_DNA"/>
</dbReference>
<evidence type="ECO:0000256" key="1">
    <source>
        <dbReference type="SAM" id="MobiDB-lite"/>
    </source>
</evidence>
<comment type="caution">
    <text evidence="3">The sequence shown here is derived from an EMBL/GenBank/DDBJ whole genome shotgun (WGS) entry which is preliminary data.</text>
</comment>
<gene>
    <name evidence="3" type="ORF">PPL_02401</name>
</gene>
<keyword evidence="2" id="KW-0812">Transmembrane</keyword>
<dbReference type="AlphaFoldDB" id="D3AZL9"/>
<feature type="transmembrane region" description="Helical" evidence="2">
    <location>
        <begin position="290"/>
        <end position="308"/>
    </location>
</feature>
<evidence type="ECO:0000313" key="3">
    <source>
        <dbReference type="EMBL" id="EFA85398.1"/>
    </source>
</evidence>
<feature type="compositionally biased region" description="Low complexity" evidence="1">
    <location>
        <begin position="46"/>
        <end position="64"/>
    </location>
</feature>
<feature type="compositionally biased region" description="Low complexity" evidence="1">
    <location>
        <begin position="92"/>
        <end position="127"/>
    </location>
</feature>
<dbReference type="Proteomes" id="UP000001396">
    <property type="component" value="Unassembled WGS sequence"/>
</dbReference>
<feature type="transmembrane region" description="Helical" evidence="2">
    <location>
        <begin position="502"/>
        <end position="522"/>
    </location>
</feature>
<keyword evidence="2" id="KW-1133">Transmembrane helix</keyword>
<feature type="transmembrane region" description="Helical" evidence="2">
    <location>
        <begin position="385"/>
        <end position="406"/>
    </location>
</feature>
<feature type="transmembrane region" description="Helical" evidence="2">
    <location>
        <begin position="320"/>
        <end position="339"/>
    </location>
</feature>
<organism evidence="3 4">
    <name type="scientific">Heterostelium pallidum (strain ATCC 26659 / Pp 5 / PN500)</name>
    <name type="common">Cellular slime mold</name>
    <name type="synonym">Polysphondylium pallidum</name>
    <dbReference type="NCBI Taxonomy" id="670386"/>
    <lineage>
        <taxon>Eukaryota</taxon>
        <taxon>Amoebozoa</taxon>
        <taxon>Evosea</taxon>
        <taxon>Eumycetozoa</taxon>
        <taxon>Dictyostelia</taxon>
        <taxon>Acytosteliales</taxon>
        <taxon>Acytosteliaceae</taxon>
        <taxon>Heterostelium</taxon>
    </lineage>
</organism>
<feature type="compositionally biased region" description="Low complexity" evidence="1">
    <location>
        <begin position="141"/>
        <end position="154"/>
    </location>
</feature>
<dbReference type="GeneID" id="31357926"/>